<keyword evidence="2" id="KW-0808">Transferase</keyword>
<evidence type="ECO:0000259" key="12">
    <source>
        <dbReference type="PROSITE" id="PS50011"/>
    </source>
</evidence>
<evidence type="ECO:0000259" key="13">
    <source>
        <dbReference type="PROSITE" id="PS50222"/>
    </source>
</evidence>
<evidence type="ECO:0008006" key="16">
    <source>
        <dbReference type="Google" id="ProtNLM"/>
    </source>
</evidence>
<dbReference type="SUPFAM" id="SSF47473">
    <property type="entry name" value="EF-hand"/>
    <property type="match status" value="1"/>
</dbReference>
<feature type="binding site" evidence="9">
    <location>
        <begin position="94"/>
        <end position="95"/>
    </location>
    <ligand>
        <name>ATP</name>
        <dbReference type="ChEBI" id="CHEBI:30616"/>
    </ligand>
</feature>
<evidence type="ECO:0000256" key="4">
    <source>
        <dbReference type="ARBA" id="ARBA00022777"/>
    </source>
</evidence>
<feature type="domain" description="Protein kinase" evidence="12">
    <location>
        <begin position="1"/>
        <end position="238"/>
    </location>
</feature>
<dbReference type="InterPro" id="IPR030616">
    <property type="entry name" value="Aur-like"/>
</dbReference>
<evidence type="ECO:0000256" key="2">
    <source>
        <dbReference type="ARBA" id="ARBA00022679"/>
    </source>
</evidence>
<dbReference type="InterPro" id="IPR008271">
    <property type="entry name" value="Ser/Thr_kinase_AS"/>
</dbReference>
<comment type="caution">
    <text evidence="14">The sequence shown here is derived from an EMBL/GenBank/DDBJ whole genome shotgun (WGS) entry which is preliminary data.</text>
</comment>
<feature type="binding site" evidence="9">
    <location>
        <position position="111"/>
    </location>
    <ligand>
        <name>ATP</name>
        <dbReference type="ChEBI" id="CHEBI:30616"/>
    </ligand>
</feature>
<keyword evidence="1" id="KW-0723">Serine/threonine-protein kinase</keyword>
<dbReference type="Gene3D" id="3.30.200.20">
    <property type="entry name" value="Phosphorylase Kinase, domain 1"/>
    <property type="match status" value="1"/>
</dbReference>
<dbReference type="AlphaFoldDB" id="A0A813ELN4"/>
<keyword evidence="6 9" id="KW-0067">ATP-binding</keyword>
<keyword evidence="15" id="KW-1185">Reference proteome</keyword>
<keyword evidence="5" id="KW-0106">Calcium</keyword>
<evidence type="ECO:0000256" key="9">
    <source>
        <dbReference type="PIRSR" id="PIRSR630616-2"/>
    </source>
</evidence>
<dbReference type="GO" id="GO:0005524">
    <property type="term" value="F:ATP binding"/>
    <property type="evidence" value="ECO:0007669"/>
    <property type="project" value="UniProtKB-KW"/>
</dbReference>
<dbReference type="Gene3D" id="1.10.238.10">
    <property type="entry name" value="EF-hand"/>
    <property type="match status" value="2"/>
</dbReference>
<proteinExistence type="inferred from homology"/>
<dbReference type="Proteomes" id="UP000654075">
    <property type="component" value="Unassembled WGS sequence"/>
</dbReference>
<dbReference type="PROSITE" id="PS00018">
    <property type="entry name" value="EF_HAND_1"/>
    <property type="match status" value="2"/>
</dbReference>
<dbReference type="PROSITE" id="PS50222">
    <property type="entry name" value="EF_HAND_2"/>
    <property type="match status" value="1"/>
</dbReference>
<dbReference type="InterPro" id="IPR018247">
    <property type="entry name" value="EF_Hand_1_Ca_BS"/>
</dbReference>
<dbReference type="InterPro" id="IPR011992">
    <property type="entry name" value="EF-hand-dom_pair"/>
</dbReference>
<feature type="domain" description="EF-hand" evidence="13">
    <location>
        <begin position="282"/>
        <end position="317"/>
    </location>
</feature>
<keyword evidence="4" id="KW-0418">Kinase</keyword>
<dbReference type="PANTHER" id="PTHR24350">
    <property type="entry name" value="SERINE/THREONINE-PROTEIN KINASE IAL-RELATED"/>
    <property type="match status" value="1"/>
</dbReference>
<dbReference type="Pfam" id="PF13202">
    <property type="entry name" value="EF-hand_5"/>
    <property type="match status" value="1"/>
</dbReference>
<reference evidence="14" key="1">
    <citation type="submission" date="2021-02" db="EMBL/GenBank/DDBJ databases">
        <authorList>
            <person name="Dougan E. K."/>
            <person name="Rhodes N."/>
            <person name="Thang M."/>
            <person name="Chan C."/>
        </authorList>
    </citation>
    <scope>NUCLEOTIDE SEQUENCE</scope>
</reference>
<comment type="similarity">
    <text evidence="7">Belongs to the protein kinase superfamily. Ser/Thr protein kinase family. CDPK subfamily.</text>
</comment>
<accession>A0A813ELN4</accession>
<feature type="region of interest" description="Disordered" evidence="11">
    <location>
        <begin position="568"/>
        <end position="600"/>
    </location>
</feature>
<dbReference type="GO" id="GO:0004674">
    <property type="term" value="F:protein serine/threonine kinase activity"/>
    <property type="evidence" value="ECO:0007669"/>
    <property type="project" value="UniProtKB-KW"/>
</dbReference>
<evidence type="ECO:0000313" key="15">
    <source>
        <dbReference type="Proteomes" id="UP000654075"/>
    </source>
</evidence>
<feature type="compositionally biased region" description="Polar residues" evidence="11">
    <location>
        <begin position="568"/>
        <end position="580"/>
    </location>
</feature>
<dbReference type="EMBL" id="CAJNNV010011035">
    <property type="protein sequence ID" value="CAE8599357.1"/>
    <property type="molecule type" value="Genomic_DNA"/>
</dbReference>
<evidence type="ECO:0000256" key="3">
    <source>
        <dbReference type="ARBA" id="ARBA00022741"/>
    </source>
</evidence>
<evidence type="ECO:0000256" key="1">
    <source>
        <dbReference type="ARBA" id="ARBA00022527"/>
    </source>
</evidence>
<keyword evidence="3 9" id="KW-0547">Nucleotide-binding</keyword>
<dbReference type="InterPro" id="IPR011009">
    <property type="entry name" value="Kinase-like_dom_sf"/>
</dbReference>
<gene>
    <name evidence="14" type="ORF">PGLA1383_LOCUS17707</name>
</gene>
<dbReference type="SMART" id="SM00220">
    <property type="entry name" value="S_TKc"/>
    <property type="match status" value="1"/>
</dbReference>
<evidence type="ECO:0000256" key="7">
    <source>
        <dbReference type="ARBA" id="ARBA00024334"/>
    </source>
</evidence>
<dbReference type="PROSITE" id="PS50011">
    <property type="entry name" value="PROTEIN_KINASE_DOM"/>
    <property type="match status" value="1"/>
</dbReference>
<evidence type="ECO:0000256" key="8">
    <source>
        <dbReference type="PIRSR" id="PIRSR630616-1"/>
    </source>
</evidence>
<dbReference type="InterPro" id="IPR002048">
    <property type="entry name" value="EF_hand_dom"/>
</dbReference>
<protein>
    <recommendedName>
        <fullName evidence="16">Non-specific serine/threonine protein kinase</fullName>
    </recommendedName>
</protein>
<dbReference type="OrthoDB" id="438829at2759"/>
<dbReference type="GO" id="GO:0005509">
    <property type="term" value="F:calcium ion binding"/>
    <property type="evidence" value="ECO:0007669"/>
    <property type="project" value="InterPro"/>
</dbReference>
<evidence type="ECO:0000256" key="11">
    <source>
        <dbReference type="SAM" id="MobiDB-lite"/>
    </source>
</evidence>
<dbReference type="PROSITE" id="PS00108">
    <property type="entry name" value="PROTEIN_KINASE_ST"/>
    <property type="match status" value="1"/>
</dbReference>
<organism evidence="14 15">
    <name type="scientific">Polarella glacialis</name>
    <name type="common">Dinoflagellate</name>
    <dbReference type="NCBI Taxonomy" id="89957"/>
    <lineage>
        <taxon>Eukaryota</taxon>
        <taxon>Sar</taxon>
        <taxon>Alveolata</taxon>
        <taxon>Dinophyceae</taxon>
        <taxon>Suessiales</taxon>
        <taxon>Suessiaceae</taxon>
        <taxon>Polarella</taxon>
    </lineage>
</organism>
<feature type="cross-link" description="Glycyl lysine isopeptide (Lys-Gly) (interchain with G-Cter in SUMO2)" evidence="10">
    <location>
        <position position="92"/>
    </location>
</feature>
<evidence type="ECO:0000256" key="5">
    <source>
        <dbReference type="ARBA" id="ARBA00022837"/>
    </source>
</evidence>
<evidence type="ECO:0000313" key="14">
    <source>
        <dbReference type="EMBL" id="CAE8599357.1"/>
    </source>
</evidence>
<dbReference type="Gene3D" id="1.10.510.10">
    <property type="entry name" value="Transferase(Phosphotransferase) domain 1"/>
    <property type="match status" value="1"/>
</dbReference>
<feature type="active site" description="Proton acceptor" evidence="8">
    <location>
        <position position="90"/>
    </location>
</feature>
<dbReference type="InterPro" id="IPR000719">
    <property type="entry name" value="Prot_kinase_dom"/>
</dbReference>
<dbReference type="Pfam" id="PF00069">
    <property type="entry name" value="Pkinase"/>
    <property type="match status" value="1"/>
</dbReference>
<dbReference type="SUPFAM" id="SSF56112">
    <property type="entry name" value="Protein kinase-like (PK-like)"/>
    <property type="match status" value="1"/>
</dbReference>
<evidence type="ECO:0000256" key="6">
    <source>
        <dbReference type="ARBA" id="ARBA00022840"/>
    </source>
</evidence>
<name>A0A813ELN4_POLGL</name>
<sequence length="628" mass="67847">MDPHILGMMRKEVQVLSALDHPNIVRLYEFAEDEARGELVLILEYVPGGDCIDWLAETDRTVSEKLVARVVRQVLVALNHCHTRGIVHRDVKPENMMLSASRDSPDCKLIDFGLASPYKGEMKEFAGTVSYLSPEQAVREAGYSTAADIWAVGVSAFELLTGVPASGKLAEFEGDSEPILQRLRGYEGFEEDLQATFDAAPGGRQWRSGAAKDFLRLLLAADPDHRPTAAEALKHPWLQSYGVSPQATLTSEMMQSLAGYAEASQLTRNCLFALAAKGADECKVEHLCDVFTAVDSDGDGMLSREEFGDALAKAQSWWWSKAPDVELDAVFQAPECSRNFLSYTDFVAICLFSSHVSENGSNLVDANLLKKALEALDHDQDGLLQALDVRLVFGCKVLQRLPRDLTLSLAVVQDALLNGALEDDSLHIPSEVGSSGGAAAQMNSQASGSAFSQLLQSILFAGCGGLPKHIDSYDFEIFEGEALGSPRSCEAAPALAAEIKRPRGSWKPMDFEVDLTDRKDPAAVAMAARAMANGPPDPLLPVPWSAPRPSLEAKLWIHCCQPEMDDTSLGQKAASFSSPSQPLPMLLGRRPGRGSFDATSCSSLNSLPLSKSVSMISSPPFKATTSSL</sequence>
<evidence type="ECO:0000256" key="10">
    <source>
        <dbReference type="PIRSR" id="PIRSR630616-3"/>
    </source>
</evidence>